<accession>A0A444ZBJ1</accession>
<organism evidence="1 2">
    <name type="scientific">Arachis hypogaea</name>
    <name type="common">Peanut</name>
    <dbReference type="NCBI Taxonomy" id="3818"/>
    <lineage>
        <taxon>Eukaryota</taxon>
        <taxon>Viridiplantae</taxon>
        <taxon>Streptophyta</taxon>
        <taxon>Embryophyta</taxon>
        <taxon>Tracheophyta</taxon>
        <taxon>Spermatophyta</taxon>
        <taxon>Magnoliopsida</taxon>
        <taxon>eudicotyledons</taxon>
        <taxon>Gunneridae</taxon>
        <taxon>Pentapetalae</taxon>
        <taxon>rosids</taxon>
        <taxon>fabids</taxon>
        <taxon>Fabales</taxon>
        <taxon>Fabaceae</taxon>
        <taxon>Papilionoideae</taxon>
        <taxon>50 kb inversion clade</taxon>
        <taxon>dalbergioids sensu lato</taxon>
        <taxon>Dalbergieae</taxon>
        <taxon>Pterocarpus clade</taxon>
        <taxon>Arachis</taxon>
    </lineage>
</organism>
<proteinExistence type="predicted"/>
<sequence>MTEFINLQAAYDYYNEYGRIKAWFDIRVLEGRRARGKTHVAGRQEDGSSIYHTCRCEDWIKVHVDDTSGRWYIEQFYDNHNHAMLDGLIWSHRSVKKGDLHQINSVRKVGLRLPTIFCAFANQSGDFKINNGA</sequence>
<evidence type="ECO:0008006" key="3">
    <source>
        <dbReference type="Google" id="ProtNLM"/>
    </source>
</evidence>
<dbReference type="AlphaFoldDB" id="A0A444ZBJ1"/>
<keyword evidence="2" id="KW-1185">Reference proteome</keyword>
<comment type="caution">
    <text evidence="1">The sequence shown here is derived from an EMBL/GenBank/DDBJ whole genome shotgun (WGS) entry which is preliminary data.</text>
</comment>
<evidence type="ECO:0000313" key="1">
    <source>
        <dbReference type="EMBL" id="RYR11552.1"/>
    </source>
</evidence>
<name>A0A444ZBJ1_ARAHY</name>
<dbReference type="Proteomes" id="UP000289738">
    <property type="component" value="Chromosome B04"/>
</dbReference>
<dbReference type="EMBL" id="SDMP01000014">
    <property type="protein sequence ID" value="RYR11552.1"/>
    <property type="molecule type" value="Genomic_DNA"/>
</dbReference>
<evidence type="ECO:0000313" key="2">
    <source>
        <dbReference type="Proteomes" id="UP000289738"/>
    </source>
</evidence>
<reference evidence="1 2" key="1">
    <citation type="submission" date="2019-01" db="EMBL/GenBank/DDBJ databases">
        <title>Sequencing of cultivated peanut Arachis hypogaea provides insights into genome evolution and oil improvement.</title>
        <authorList>
            <person name="Chen X."/>
        </authorList>
    </citation>
    <scope>NUCLEOTIDE SEQUENCE [LARGE SCALE GENOMIC DNA]</scope>
    <source>
        <strain evidence="2">cv. Fuhuasheng</strain>
        <tissue evidence="1">Leaves</tissue>
    </source>
</reference>
<protein>
    <recommendedName>
        <fullName evidence="3">FAR1 domain-containing protein</fullName>
    </recommendedName>
</protein>
<gene>
    <name evidence="1" type="ORF">Ahy_B04g069064</name>
</gene>